<feature type="domain" description="Prepilin type IV endopeptidase peptidase" evidence="7">
    <location>
        <begin position="8"/>
        <end position="111"/>
    </location>
</feature>
<dbReference type="Pfam" id="PF01478">
    <property type="entry name" value="Peptidase_A24"/>
    <property type="match status" value="1"/>
</dbReference>
<sequence length="171" mass="17405">MVAVVFTFVFLSLCIYAALRDVETLTITNGLNLAIAFLFFPAIIIAAPGWDVFGAHMMAGAIAFLVSIFLFAFGVFGGGDAKMIPGVMLWLGPAATMPFLMAMAVIGGGLAVCVILARKLVPAHAVPGFAAETLQAGNGVPYGVAIAGGAIYAAPLSPLLSSINVTAVLGS</sequence>
<evidence type="ECO:0000256" key="4">
    <source>
        <dbReference type="ARBA" id="ARBA00022989"/>
    </source>
</evidence>
<evidence type="ECO:0000313" key="8">
    <source>
        <dbReference type="EMBL" id="GGB76255.1"/>
    </source>
</evidence>
<dbReference type="InterPro" id="IPR000045">
    <property type="entry name" value="Prepilin_IV_endopep_pep"/>
</dbReference>
<evidence type="ECO:0000256" key="1">
    <source>
        <dbReference type="ARBA" id="ARBA00004651"/>
    </source>
</evidence>
<evidence type="ECO:0000256" key="5">
    <source>
        <dbReference type="ARBA" id="ARBA00023136"/>
    </source>
</evidence>
<evidence type="ECO:0000259" key="7">
    <source>
        <dbReference type="Pfam" id="PF01478"/>
    </source>
</evidence>
<evidence type="ECO:0000313" key="9">
    <source>
        <dbReference type="Proteomes" id="UP000628854"/>
    </source>
</evidence>
<name>A0ABQ1JSP1_9PROT</name>
<comment type="caution">
    <text evidence="8">The sequence shown here is derived from an EMBL/GenBank/DDBJ whole genome shotgun (WGS) entry which is preliminary data.</text>
</comment>
<keyword evidence="3 6" id="KW-0812">Transmembrane</keyword>
<organism evidence="8 9">
    <name type="scientific">Henriciella pelagia</name>
    <dbReference type="NCBI Taxonomy" id="1977912"/>
    <lineage>
        <taxon>Bacteria</taxon>
        <taxon>Pseudomonadati</taxon>
        <taxon>Pseudomonadota</taxon>
        <taxon>Alphaproteobacteria</taxon>
        <taxon>Hyphomonadales</taxon>
        <taxon>Hyphomonadaceae</taxon>
        <taxon>Henriciella</taxon>
    </lineage>
</organism>
<dbReference type="RefSeq" id="WP_084391682.1">
    <property type="nucleotide sequence ID" value="NZ_BMKF01000002.1"/>
</dbReference>
<protein>
    <submittedName>
        <fullName evidence="8">Peptidase</fullName>
    </submittedName>
</protein>
<dbReference type="Gene3D" id="1.20.120.1220">
    <property type="match status" value="1"/>
</dbReference>
<proteinExistence type="predicted"/>
<dbReference type="PANTHER" id="PTHR36506:SF1">
    <property type="entry name" value="PREFLAGELLIN PEPTIDASE"/>
    <property type="match status" value="1"/>
</dbReference>
<dbReference type="PANTHER" id="PTHR36506">
    <property type="entry name" value="PREFLAGELLIN PEPTIDASE"/>
    <property type="match status" value="1"/>
</dbReference>
<comment type="subcellular location">
    <subcellularLocation>
        <location evidence="1">Cell membrane</location>
        <topology evidence="1">Multi-pass membrane protein</topology>
    </subcellularLocation>
</comment>
<dbReference type="Proteomes" id="UP000628854">
    <property type="component" value="Unassembled WGS sequence"/>
</dbReference>
<dbReference type="EMBL" id="BMKF01000002">
    <property type="protein sequence ID" value="GGB76255.1"/>
    <property type="molecule type" value="Genomic_DNA"/>
</dbReference>
<evidence type="ECO:0000256" key="6">
    <source>
        <dbReference type="SAM" id="Phobius"/>
    </source>
</evidence>
<keyword evidence="2" id="KW-1003">Cell membrane</keyword>
<feature type="transmembrane region" description="Helical" evidence="6">
    <location>
        <begin position="30"/>
        <end position="50"/>
    </location>
</feature>
<evidence type="ECO:0000256" key="3">
    <source>
        <dbReference type="ARBA" id="ARBA00022692"/>
    </source>
</evidence>
<keyword evidence="4 6" id="KW-1133">Transmembrane helix</keyword>
<feature type="transmembrane region" description="Helical" evidence="6">
    <location>
        <begin position="57"/>
        <end position="77"/>
    </location>
</feature>
<feature type="transmembrane region" description="Helical" evidence="6">
    <location>
        <begin position="97"/>
        <end position="117"/>
    </location>
</feature>
<dbReference type="InterPro" id="IPR052218">
    <property type="entry name" value="Preflagellin_Peptidase"/>
</dbReference>
<reference evidence="9" key="1">
    <citation type="journal article" date="2019" name="Int. J. Syst. Evol. Microbiol.">
        <title>The Global Catalogue of Microorganisms (GCM) 10K type strain sequencing project: providing services to taxonomists for standard genome sequencing and annotation.</title>
        <authorList>
            <consortium name="The Broad Institute Genomics Platform"/>
            <consortium name="The Broad Institute Genome Sequencing Center for Infectious Disease"/>
            <person name="Wu L."/>
            <person name="Ma J."/>
        </authorList>
    </citation>
    <scope>NUCLEOTIDE SEQUENCE [LARGE SCALE GENOMIC DNA]</scope>
    <source>
        <strain evidence="9">CGMCC 1.15928</strain>
    </source>
</reference>
<keyword evidence="5 6" id="KW-0472">Membrane</keyword>
<accession>A0ABQ1JSP1</accession>
<evidence type="ECO:0000256" key="2">
    <source>
        <dbReference type="ARBA" id="ARBA00022475"/>
    </source>
</evidence>
<gene>
    <name evidence="8" type="primary">capA1</name>
    <name evidence="8" type="ORF">GCM10011503_26260</name>
</gene>
<keyword evidence="9" id="KW-1185">Reference proteome</keyword>